<dbReference type="Pfam" id="PF13185">
    <property type="entry name" value="GAF_2"/>
    <property type="match status" value="1"/>
</dbReference>
<protein>
    <submittedName>
        <fullName evidence="4">HAMP domain protein</fullName>
    </submittedName>
</protein>
<dbReference type="Gene3D" id="3.30.450.40">
    <property type="match status" value="1"/>
</dbReference>
<dbReference type="PROSITE" id="PS50885">
    <property type="entry name" value="HAMP"/>
    <property type="match status" value="1"/>
</dbReference>
<dbReference type="SUPFAM" id="SSF55781">
    <property type="entry name" value="GAF domain-like"/>
    <property type="match status" value="1"/>
</dbReference>
<dbReference type="GO" id="GO:0007165">
    <property type="term" value="P:signal transduction"/>
    <property type="evidence" value="ECO:0007669"/>
    <property type="project" value="InterPro"/>
</dbReference>
<dbReference type="InterPro" id="IPR003018">
    <property type="entry name" value="GAF"/>
</dbReference>
<proteinExistence type="predicted"/>
<dbReference type="SMART" id="SM00065">
    <property type="entry name" value="GAF"/>
    <property type="match status" value="1"/>
</dbReference>
<organism evidence="4 5">
    <name type="scientific">Candidatus Venteria ishoeyi</name>
    <dbReference type="NCBI Taxonomy" id="1899563"/>
    <lineage>
        <taxon>Bacteria</taxon>
        <taxon>Pseudomonadati</taxon>
        <taxon>Pseudomonadota</taxon>
        <taxon>Gammaproteobacteria</taxon>
        <taxon>Thiotrichales</taxon>
        <taxon>Thiotrichaceae</taxon>
        <taxon>Venteria</taxon>
    </lineage>
</organism>
<sequence length="947" mass="105723">MKIRTRLLATTLIISILPLTLVGGLSLWKSRQALSEQTFSHLQSVRQIKKSQIEGFFKERREDVLVLMHMVALLRQDAEQKLSSVQMNKIAQLEAFFQERLSNIAVLSQDEWIAQALEQFDGAFQNEGKIGGLAWKSIEGRLGQGLKKIQQEYDYFDLLLISKDANVAYSTRQGIDLGQNLNTVVPEENALRRAFNKGLEQVAIEDFVPYAAADNQAIAFISAPLYRFGELTGVLVLALSLDSHAPASVNGIVQRSEGLGETGESFLITHQQEQHVYLSALTSASTLPDRKTAKSIDVQLGLDSETGVMIKMTSDKLLKLSAYAPVKIPGLHWALVSQINLEEAITPKLGKEKLDFFSQYIVHYDYHDLVLVHPEGQIFYTVLKEDDYGTNLFEDEYSDTHLATLVKKVHNSGKLGVSDYALYEPSNNEPAAFIAQPLLSSNGDVELIVALQLHDNSMGEIMAKRTGMGEQGESYLVGSDYLMRSNAFLDPEHHSIQASLHNPDKGIVKTPSVQAALEGKTGEHISENYLGQAVLSAYTPLNIAGQRWALIVDINRHEALAEARKLQIMIAGLMLIIILFCWWFASRFTTQIVSPLLLVRNQLKSLSHGELLDTKLDYQGNNEIAEIITASKQLEHALRSIIVQANNIAAGDYNNEIKLLSEKDELGQALVDMITTLRGVVRQANLIAEGDYSSEVRVLSDADQLGLALVNMTRTLRQMHEENSSALRKLEQENAQKNRQDWFKTGISQLSERMSGQQDIATLSKNIISFLANYLQAQIGTFYIYQSNQQTHQGALKLLGSYAYTRRKNMSGEVVLGEGLVGQAALEKQLIIITAVPEDYMQIQSSVGEAVPENLVIVPFNYENQLAGVFELGRFTAFSEDELNLLQQITQPIGIAVNTAESRLQMQELLEQSRAQAEELRTQSEELQNYMRNCARIMKNYKANRKN</sequence>
<evidence type="ECO:0000313" key="4">
    <source>
        <dbReference type="EMBL" id="SEH04807.1"/>
    </source>
</evidence>
<evidence type="ECO:0000256" key="1">
    <source>
        <dbReference type="SAM" id="Coils"/>
    </source>
</evidence>
<feature type="coiled-coil region" evidence="1">
    <location>
        <begin position="903"/>
        <end position="940"/>
    </location>
</feature>
<keyword evidence="2" id="KW-1133">Transmembrane helix</keyword>
<evidence type="ECO:0000259" key="3">
    <source>
        <dbReference type="PROSITE" id="PS50885"/>
    </source>
</evidence>
<dbReference type="Gene3D" id="6.10.340.10">
    <property type="match status" value="1"/>
</dbReference>
<keyword evidence="2" id="KW-0812">Transmembrane</keyword>
<dbReference type="OrthoDB" id="6433966at2"/>
<gene>
    <name evidence="4" type="ORF">MBHS_00659</name>
</gene>
<reference evidence="4 5" key="1">
    <citation type="submission" date="2016-10" db="EMBL/GenBank/DDBJ databases">
        <authorList>
            <person name="de Groot N.N."/>
        </authorList>
    </citation>
    <scope>NUCLEOTIDE SEQUENCE [LARGE SCALE GENOMIC DNA]</scope>
    <source>
        <strain evidence="4">MBHS1</strain>
    </source>
</reference>
<keyword evidence="1" id="KW-0175">Coiled coil</keyword>
<accession>A0A1H6F3T0</accession>
<evidence type="ECO:0000313" key="5">
    <source>
        <dbReference type="Proteomes" id="UP000236724"/>
    </source>
</evidence>
<keyword evidence="2" id="KW-0472">Membrane</keyword>
<dbReference type="AlphaFoldDB" id="A0A1H6F3T0"/>
<evidence type="ECO:0000256" key="2">
    <source>
        <dbReference type="SAM" id="Phobius"/>
    </source>
</evidence>
<feature type="domain" description="HAMP" evidence="3">
    <location>
        <begin position="632"/>
        <end position="682"/>
    </location>
</feature>
<name>A0A1H6F3T0_9GAMM</name>
<dbReference type="RefSeq" id="WP_103918832.1">
    <property type="nucleotide sequence ID" value="NZ_FMSV02000120.1"/>
</dbReference>
<dbReference type="InterPro" id="IPR029016">
    <property type="entry name" value="GAF-like_dom_sf"/>
</dbReference>
<feature type="transmembrane region" description="Helical" evidence="2">
    <location>
        <begin position="566"/>
        <end position="585"/>
    </location>
</feature>
<dbReference type="InterPro" id="IPR003660">
    <property type="entry name" value="HAMP_dom"/>
</dbReference>
<dbReference type="GO" id="GO:0016020">
    <property type="term" value="C:membrane"/>
    <property type="evidence" value="ECO:0007669"/>
    <property type="project" value="InterPro"/>
</dbReference>
<keyword evidence="5" id="KW-1185">Reference proteome</keyword>
<dbReference type="Proteomes" id="UP000236724">
    <property type="component" value="Unassembled WGS sequence"/>
</dbReference>
<dbReference type="EMBL" id="FMSV02000120">
    <property type="protein sequence ID" value="SEH04807.1"/>
    <property type="molecule type" value="Genomic_DNA"/>
</dbReference>